<dbReference type="RefSeq" id="WP_105335620.1">
    <property type="nucleotide sequence ID" value="NZ_PUHZ01000012.1"/>
</dbReference>
<dbReference type="GO" id="GO:0016740">
    <property type="term" value="F:transferase activity"/>
    <property type="evidence" value="ECO:0007669"/>
    <property type="project" value="UniProtKB-KW"/>
</dbReference>
<dbReference type="Proteomes" id="UP000237819">
    <property type="component" value="Unassembled WGS sequence"/>
</dbReference>
<sequence length="390" mass="44879">MEKLTVYTSVTLAYLAKARVLARSVKQHNPDTQFYLVLCEPPPEWLVASMTTGDEPFDYLVTPDDLGIASAWLFQHDVVEACTSVKATALAYLQSLTNSAVIYLDPDTVVFRSLRDISDLLADHSIVLTPHCPNAETDVDAIALNEISCLAHGVYNLGFYAVSADPTGREFANWWKLRLQHFCHDDIPRGLFTDQRWIDLVPAQFERVKILREPQYNVASWNLTQRQLSGGVPNELQVNGKPLCFYHFSGINLNIPEQMARRLRIEVSAVHQLIAWYRERCDEQGEANLSRSRWYYANYDDGTPITRAQRIYYRQNAEIQRKYPTPFATGENSYLEFLRSRGLDEIELEFSGSRESLHLAANRLRALESTWQYRAYLKVRKFSRLLSARR</sequence>
<dbReference type="Gene3D" id="3.90.550.10">
    <property type="entry name" value="Spore Coat Polysaccharide Biosynthesis Protein SpsA, Chain A"/>
    <property type="match status" value="1"/>
</dbReference>
<dbReference type="EMBL" id="PUHZ01000012">
    <property type="protein sequence ID" value="PQO45920.1"/>
    <property type="molecule type" value="Genomic_DNA"/>
</dbReference>
<organism evidence="1 2">
    <name type="scientific">Blastopirellula marina</name>
    <dbReference type="NCBI Taxonomy" id="124"/>
    <lineage>
        <taxon>Bacteria</taxon>
        <taxon>Pseudomonadati</taxon>
        <taxon>Planctomycetota</taxon>
        <taxon>Planctomycetia</taxon>
        <taxon>Pirellulales</taxon>
        <taxon>Pirellulaceae</taxon>
        <taxon>Blastopirellula</taxon>
    </lineage>
</organism>
<evidence type="ECO:0000313" key="2">
    <source>
        <dbReference type="Proteomes" id="UP000237819"/>
    </source>
</evidence>
<comment type="caution">
    <text evidence="1">The sequence shown here is derived from an EMBL/GenBank/DDBJ whole genome shotgun (WGS) entry which is preliminary data.</text>
</comment>
<protein>
    <submittedName>
        <fullName evidence="1">Glycosyl transferase</fullName>
    </submittedName>
</protein>
<accession>A0A2S8GNB7</accession>
<gene>
    <name evidence="1" type="ORF">C5Y93_11755</name>
</gene>
<reference evidence="1 2" key="1">
    <citation type="submission" date="2018-02" db="EMBL/GenBank/DDBJ databases">
        <title>Comparative genomes isolates from brazilian mangrove.</title>
        <authorList>
            <person name="Araujo J.E."/>
            <person name="Taketani R.G."/>
            <person name="Silva M.C.P."/>
            <person name="Loureco M.V."/>
            <person name="Andreote F.D."/>
        </authorList>
    </citation>
    <scope>NUCLEOTIDE SEQUENCE [LARGE SCALE GENOMIC DNA]</scope>
    <source>
        <strain evidence="1 2">Nap-Phe MGV</strain>
    </source>
</reference>
<dbReference type="OrthoDB" id="186344at2"/>
<name>A0A2S8GNB7_9BACT</name>
<keyword evidence="1" id="KW-0808">Transferase</keyword>
<dbReference type="AlphaFoldDB" id="A0A2S8GNB7"/>
<evidence type="ECO:0000313" key="1">
    <source>
        <dbReference type="EMBL" id="PQO45920.1"/>
    </source>
</evidence>
<dbReference type="InterPro" id="IPR029044">
    <property type="entry name" value="Nucleotide-diphossugar_trans"/>
</dbReference>
<dbReference type="SUPFAM" id="SSF53448">
    <property type="entry name" value="Nucleotide-diphospho-sugar transferases"/>
    <property type="match status" value="1"/>
</dbReference>
<proteinExistence type="predicted"/>